<gene>
    <name evidence="1" type="ORF">SAMN05216234_1727</name>
</gene>
<protein>
    <recommendedName>
        <fullName evidence="3">Helix-turn-helix domain-containing protein</fullName>
    </recommendedName>
</protein>
<dbReference type="EMBL" id="FOXB01000072">
    <property type="protein sequence ID" value="SFP99217.1"/>
    <property type="molecule type" value="Genomic_DNA"/>
</dbReference>
<keyword evidence="2" id="KW-1185">Reference proteome</keyword>
<dbReference type="Proteomes" id="UP000199227">
    <property type="component" value="Unassembled WGS sequence"/>
</dbReference>
<dbReference type="OrthoDB" id="5344945at2"/>
<reference evidence="1 2" key="1">
    <citation type="submission" date="2016-10" db="EMBL/GenBank/DDBJ databases">
        <authorList>
            <person name="de Groot N.N."/>
        </authorList>
    </citation>
    <scope>NUCLEOTIDE SEQUENCE [LARGE SCALE GENOMIC DNA]</scope>
    <source>
        <strain evidence="1 2">EP1-55-1</strain>
    </source>
</reference>
<accession>A0A1I5UW07</accession>
<dbReference type="AlphaFoldDB" id="A0A1I5UW07"/>
<name>A0A1I5UW07_9BACT</name>
<proteinExistence type="predicted"/>
<organism evidence="1 2">
    <name type="scientific">Hydrogenimonas thermophila</name>
    <dbReference type="NCBI Taxonomy" id="223786"/>
    <lineage>
        <taxon>Bacteria</taxon>
        <taxon>Pseudomonadati</taxon>
        <taxon>Campylobacterota</taxon>
        <taxon>Epsilonproteobacteria</taxon>
        <taxon>Campylobacterales</taxon>
        <taxon>Hydrogenimonadaceae</taxon>
        <taxon>Hydrogenimonas</taxon>
    </lineage>
</organism>
<evidence type="ECO:0000313" key="2">
    <source>
        <dbReference type="Proteomes" id="UP000199227"/>
    </source>
</evidence>
<dbReference type="STRING" id="223786.SAMN05216234_1727"/>
<sequence>MFKNLEDAILLILETQKRLENKLDAILQITWSRKDVARYLKKSTKTVDNYIKNGKLQEGKHFVKENGRLLFYPEAVIDFKKDLIKPKKINKVEKQLHPISKKILHKIN</sequence>
<evidence type="ECO:0000313" key="1">
    <source>
        <dbReference type="EMBL" id="SFP99217.1"/>
    </source>
</evidence>
<evidence type="ECO:0008006" key="3">
    <source>
        <dbReference type="Google" id="ProtNLM"/>
    </source>
</evidence>
<dbReference type="RefSeq" id="WP_092914299.1">
    <property type="nucleotide sequence ID" value="NZ_FOXB01000072.1"/>
</dbReference>